<dbReference type="CDD" id="cd14687">
    <property type="entry name" value="bZIP_ATF2"/>
    <property type="match status" value="1"/>
</dbReference>
<evidence type="ECO:0000256" key="4">
    <source>
        <dbReference type="ARBA" id="ARBA00023242"/>
    </source>
</evidence>
<evidence type="ECO:0000313" key="8">
    <source>
        <dbReference type="Proteomes" id="UP000595662"/>
    </source>
</evidence>
<feature type="region of interest" description="Disordered" evidence="5">
    <location>
        <begin position="1"/>
        <end position="39"/>
    </location>
</feature>
<name>A0A7T7BHC0_PENDI</name>
<dbReference type="AlphaFoldDB" id="A0A7T7BHC0"/>
<dbReference type="EMBL" id="CP060774">
    <property type="protein sequence ID" value="QQK39800.1"/>
    <property type="molecule type" value="Genomic_DNA"/>
</dbReference>
<dbReference type="Proteomes" id="UP000595662">
    <property type="component" value="Chromosome 1"/>
</dbReference>
<keyword evidence="3" id="KW-0804">Transcription</keyword>
<evidence type="ECO:0000259" key="6">
    <source>
        <dbReference type="PROSITE" id="PS50217"/>
    </source>
</evidence>
<dbReference type="PROSITE" id="PS00036">
    <property type="entry name" value="BZIP_BASIC"/>
    <property type="match status" value="1"/>
</dbReference>
<dbReference type="PROSITE" id="PS50217">
    <property type="entry name" value="BZIP"/>
    <property type="match status" value="1"/>
</dbReference>
<evidence type="ECO:0000256" key="2">
    <source>
        <dbReference type="ARBA" id="ARBA00023015"/>
    </source>
</evidence>
<evidence type="ECO:0000256" key="5">
    <source>
        <dbReference type="SAM" id="MobiDB-lite"/>
    </source>
</evidence>
<organism evidence="7 8">
    <name type="scientific">Penicillium digitatum</name>
    <name type="common">Green mold</name>
    <dbReference type="NCBI Taxonomy" id="36651"/>
    <lineage>
        <taxon>Eukaryota</taxon>
        <taxon>Fungi</taxon>
        <taxon>Dikarya</taxon>
        <taxon>Ascomycota</taxon>
        <taxon>Pezizomycotina</taxon>
        <taxon>Eurotiomycetes</taxon>
        <taxon>Eurotiomycetidae</taxon>
        <taxon>Eurotiales</taxon>
        <taxon>Aspergillaceae</taxon>
        <taxon>Penicillium</taxon>
    </lineage>
</organism>
<proteinExistence type="predicted"/>
<sequence>MKSVPPTSPSQPVSPGRARHLERNRVAANKCRERKKREHKQIERRLTDETEKKDILLAQLSCLKEEVWDLKNLIFQHAECQDHQINHQLARMTQTVLQSPSNQNPNPNLPIGSSPTFSTSTWSDESVADGAGANPIGSGDFNHDWSMLPAITNDFTPYEPNSGVTDSMFENFINADNGYN</sequence>
<comment type="subcellular location">
    <subcellularLocation>
        <location evidence="1">Nucleus</location>
    </subcellularLocation>
</comment>
<feature type="compositionally biased region" description="Polar residues" evidence="5">
    <location>
        <begin position="111"/>
        <end position="124"/>
    </location>
</feature>
<dbReference type="KEGG" id="pdp:PDIP_87970"/>
<dbReference type="InterPro" id="IPR004827">
    <property type="entry name" value="bZIP"/>
</dbReference>
<accession>A0A7T7BHC0</accession>
<dbReference type="Pfam" id="PF00170">
    <property type="entry name" value="bZIP_1"/>
    <property type="match status" value="1"/>
</dbReference>
<dbReference type="GeneID" id="26237111"/>
<dbReference type="OMA" id="DHEINHQ"/>
<evidence type="ECO:0000256" key="1">
    <source>
        <dbReference type="ARBA" id="ARBA00004123"/>
    </source>
</evidence>
<dbReference type="GO" id="GO:0003700">
    <property type="term" value="F:DNA-binding transcription factor activity"/>
    <property type="evidence" value="ECO:0007669"/>
    <property type="project" value="InterPro"/>
</dbReference>
<dbReference type="Gene3D" id="1.20.5.170">
    <property type="match status" value="1"/>
</dbReference>
<feature type="domain" description="BZIP" evidence="6">
    <location>
        <begin position="14"/>
        <end position="77"/>
    </location>
</feature>
<dbReference type="VEuPathDB" id="FungiDB:PDIP_87970"/>
<feature type="region of interest" description="Disordered" evidence="5">
    <location>
        <begin position="97"/>
        <end position="135"/>
    </location>
</feature>
<dbReference type="GO" id="GO:0005634">
    <property type="term" value="C:nucleus"/>
    <property type="evidence" value="ECO:0007669"/>
    <property type="project" value="UniProtKB-SubCell"/>
</dbReference>
<dbReference type="InterPro" id="IPR051027">
    <property type="entry name" value="bZIP_transcription_factors"/>
</dbReference>
<reference evidence="7 8" key="1">
    <citation type="submission" date="2020-08" db="EMBL/GenBank/DDBJ databases">
        <title>The completed genome sequence of the pathogenic ascomycete fungus Penicillium digitatum.</title>
        <authorList>
            <person name="Wang M."/>
        </authorList>
    </citation>
    <scope>NUCLEOTIDE SEQUENCE [LARGE SCALE GENOMIC DNA]</scope>
    <source>
        <strain evidence="7 8">PdW03</strain>
    </source>
</reference>
<keyword evidence="4" id="KW-0539">Nucleus</keyword>
<feature type="compositionally biased region" description="Low complexity" evidence="5">
    <location>
        <begin position="1"/>
        <end position="15"/>
    </location>
</feature>
<gene>
    <name evidence="7" type="ORF">Pdw03_2654</name>
</gene>
<keyword evidence="2" id="KW-0805">Transcription regulation</keyword>
<dbReference type="RefSeq" id="XP_014530468.1">
    <property type="nucleotide sequence ID" value="XM_014674982.1"/>
</dbReference>
<evidence type="ECO:0000256" key="3">
    <source>
        <dbReference type="ARBA" id="ARBA00023163"/>
    </source>
</evidence>
<evidence type="ECO:0000313" key="7">
    <source>
        <dbReference type="EMBL" id="QQK39800.1"/>
    </source>
</evidence>
<dbReference type="InterPro" id="IPR046347">
    <property type="entry name" value="bZIP_sf"/>
</dbReference>
<feature type="compositionally biased region" description="Low complexity" evidence="5">
    <location>
        <begin position="97"/>
        <end position="110"/>
    </location>
</feature>
<dbReference type="SUPFAM" id="SSF57959">
    <property type="entry name" value="Leucine zipper domain"/>
    <property type="match status" value="1"/>
</dbReference>
<dbReference type="SMART" id="SM00338">
    <property type="entry name" value="BRLZ"/>
    <property type="match status" value="1"/>
</dbReference>
<dbReference type="PANTHER" id="PTHR19304">
    <property type="entry name" value="CYCLIC-AMP RESPONSE ELEMENT BINDING PROTEIN"/>
    <property type="match status" value="1"/>
</dbReference>
<protein>
    <submittedName>
        <fullName evidence="7">Basic-leucine zipper (BZIP) transcription factor</fullName>
    </submittedName>
</protein>